<dbReference type="PANTHER" id="PTHR16301:SF20">
    <property type="entry name" value="IMPACT FAMILY MEMBER YIGZ"/>
    <property type="match status" value="1"/>
</dbReference>
<name>A0A4R2EM97_9BACT</name>
<evidence type="ECO:0000313" key="3">
    <source>
        <dbReference type="EMBL" id="TCN67584.1"/>
    </source>
</evidence>
<dbReference type="Gene3D" id="3.30.230.30">
    <property type="entry name" value="Impact, N-terminal domain"/>
    <property type="match status" value="1"/>
</dbReference>
<dbReference type="Pfam" id="PF01205">
    <property type="entry name" value="Impact_N"/>
    <property type="match status" value="1"/>
</dbReference>
<protein>
    <submittedName>
        <fullName evidence="3">Putative YigZ family protein</fullName>
    </submittedName>
</protein>
<feature type="domain" description="Impact N-terminal" evidence="2">
    <location>
        <begin position="19"/>
        <end position="124"/>
    </location>
</feature>
<gene>
    <name evidence="3" type="ORF">CLV25_10743</name>
</gene>
<dbReference type="SUPFAM" id="SSF54211">
    <property type="entry name" value="Ribosomal protein S5 domain 2-like"/>
    <property type="match status" value="1"/>
</dbReference>
<dbReference type="EMBL" id="SLWB01000007">
    <property type="protein sequence ID" value="TCN67584.1"/>
    <property type="molecule type" value="Genomic_DNA"/>
</dbReference>
<organism evidence="3 4">
    <name type="scientific">Acetobacteroides hydrogenigenes</name>
    <dbReference type="NCBI Taxonomy" id="979970"/>
    <lineage>
        <taxon>Bacteria</taxon>
        <taxon>Pseudomonadati</taxon>
        <taxon>Bacteroidota</taxon>
        <taxon>Bacteroidia</taxon>
        <taxon>Bacteroidales</taxon>
        <taxon>Rikenellaceae</taxon>
        <taxon>Acetobacteroides</taxon>
    </lineage>
</organism>
<dbReference type="Proteomes" id="UP000294830">
    <property type="component" value="Unassembled WGS sequence"/>
</dbReference>
<dbReference type="InterPro" id="IPR023582">
    <property type="entry name" value="Impact"/>
</dbReference>
<comment type="similarity">
    <text evidence="1">Belongs to the IMPACT family.</text>
</comment>
<dbReference type="GO" id="GO:0005737">
    <property type="term" value="C:cytoplasm"/>
    <property type="evidence" value="ECO:0007669"/>
    <property type="project" value="TreeGrafter"/>
</dbReference>
<dbReference type="InterPro" id="IPR001498">
    <property type="entry name" value="Impact_N"/>
</dbReference>
<accession>A0A4R2EM97</accession>
<dbReference type="GO" id="GO:0006446">
    <property type="term" value="P:regulation of translational initiation"/>
    <property type="evidence" value="ECO:0007669"/>
    <property type="project" value="TreeGrafter"/>
</dbReference>
<dbReference type="InterPro" id="IPR020568">
    <property type="entry name" value="Ribosomal_Su5_D2-typ_SF"/>
</dbReference>
<proteinExistence type="inferred from homology"/>
<evidence type="ECO:0000259" key="2">
    <source>
        <dbReference type="Pfam" id="PF01205"/>
    </source>
</evidence>
<comment type="caution">
    <text evidence="3">The sequence shown here is derived from an EMBL/GenBank/DDBJ whole genome shotgun (WGS) entry which is preliminary data.</text>
</comment>
<keyword evidence="4" id="KW-1185">Reference proteome</keyword>
<reference evidence="3 4" key="1">
    <citation type="submission" date="2019-03" db="EMBL/GenBank/DDBJ databases">
        <title>Genomic Encyclopedia of Archaeal and Bacterial Type Strains, Phase II (KMG-II): from individual species to whole genera.</title>
        <authorList>
            <person name="Goeker M."/>
        </authorList>
    </citation>
    <scope>NUCLEOTIDE SEQUENCE [LARGE SCALE GENOMIC DNA]</scope>
    <source>
        <strain evidence="3 4">RL-C</strain>
    </source>
</reference>
<dbReference type="PANTHER" id="PTHR16301">
    <property type="entry name" value="IMPACT-RELATED"/>
    <property type="match status" value="1"/>
</dbReference>
<dbReference type="OrthoDB" id="9813771at2"/>
<dbReference type="InterPro" id="IPR036956">
    <property type="entry name" value="Impact_N_sf"/>
</dbReference>
<evidence type="ECO:0000256" key="1">
    <source>
        <dbReference type="ARBA" id="ARBA00007665"/>
    </source>
</evidence>
<evidence type="ECO:0000313" key="4">
    <source>
        <dbReference type="Proteomes" id="UP000294830"/>
    </source>
</evidence>
<sequence>MDDTYKTIEEKAEGIYKEKGSKFIAYAYPIVSEDEAKEIVQGLKKEFYDARHHCYAYRIGAKGESFRMNDDGEPSSTAGRPIYGQLLSYDVTNILVVVIRYFGGTKLGVSGLINAYQSATSDALQNALIVEKTVDITFTAQFGYPMLNEVMKVIKDEQPKIEHQNFDNSCTIRMSIRKSRAEVLEAKLGNIEGLSLDIVGK</sequence>
<dbReference type="RefSeq" id="WP_131839224.1">
    <property type="nucleotide sequence ID" value="NZ_SLWB01000007.1"/>
</dbReference>
<dbReference type="AlphaFoldDB" id="A0A4R2EM97"/>